<evidence type="ECO:0000313" key="1">
    <source>
        <dbReference type="EMBL" id="KAL3522574.1"/>
    </source>
</evidence>
<name>A0ABD2ZTW5_9GENT</name>
<comment type="caution">
    <text evidence="1">The sequence shown here is derived from an EMBL/GenBank/DDBJ whole genome shotgun (WGS) entry which is preliminary data.</text>
</comment>
<dbReference type="Proteomes" id="UP001630127">
    <property type="component" value="Unassembled WGS sequence"/>
</dbReference>
<accession>A0ABD2ZTW5</accession>
<dbReference type="EMBL" id="JBJUIK010000007">
    <property type="protein sequence ID" value="KAL3522574.1"/>
    <property type="molecule type" value="Genomic_DNA"/>
</dbReference>
<dbReference type="InterPro" id="IPR051563">
    <property type="entry name" value="Glycosyl_Hydrolase_51"/>
</dbReference>
<keyword evidence="2" id="KW-1185">Reference proteome</keyword>
<reference evidence="1 2" key="1">
    <citation type="submission" date="2024-11" db="EMBL/GenBank/DDBJ databases">
        <title>A near-complete genome assembly of Cinchona calisaya.</title>
        <authorList>
            <person name="Lian D.C."/>
            <person name="Zhao X.W."/>
            <person name="Wei L."/>
        </authorList>
    </citation>
    <scope>NUCLEOTIDE SEQUENCE [LARGE SCALE GENOMIC DNA]</scope>
    <source>
        <tissue evidence="1">Nenye</tissue>
    </source>
</reference>
<dbReference type="AlphaFoldDB" id="A0ABD2ZTW5"/>
<organism evidence="1 2">
    <name type="scientific">Cinchona calisaya</name>
    <dbReference type="NCBI Taxonomy" id="153742"/>
    <lineage>
        <taxon>Eukaryota</taxon>
        <taxon>Viridiplantae</taxon>
        <taxon>Streptophyta</taxon>
        <taxon>Embryophyta</taxon>
        <taxon>Tracheophyta</taxon>
        <taxon>Spermatophyta</taxon>
        <taxon>Magnoliopsida</taxon>
        <taxon>eudicotyledons</taxon>
        <taxon>Gunneridae</taxon>
        <taxon>Pentapetalae</taxon>
        <taxon>asterids</taxon>
        <taxon>lamiids</taxon>
        <taxon>Gentianales</taxon>
        <taxon>Rubiaceae</taxon>
        <taxon>Cinchonoideae</taxon>
        <taxon>Cinchoneae</taxon>
        <taxon>Cinchona</taxon>
    </lineage>
</organism>
<dbReference type="PANTHER" id="PTHR31776">
    <property type="entry name" value="ALPHA-L-ARABINOFURANOSIDASE 1"/>
    <property type="match status" value="1"/>
</dbReference>
<evidence type="ECO:0000313" key="2">
    <source>
        <dbReference type="Proteomes" id="UP001630127"/>
    </source>
</evidence>
<sequence length="86" mass="9162">MSNGATLLNSTLQTSSSNPIVASAISWKSSVDNKNYLRIKVVNFGSSAVALKISISGLKSIDSIGSKTVLTSNHARMKIHSTNQKR</sequence>
<proteinExistence type="predicted"/>
<dbReference type="PANTHER" id="PTHR31776:SF0">
    <property type="entry name" value="ALPHA-L-ARABINOFURANOSIDASE 1"/>
    <property type="match status" value="1"/>
</dbReference>
<gene>
    <name evidence="1" type="ORF">ACH5RR_015408</name>
</gene>
<protein>
    <submittedName>
        <fullName evidence="1">Uncharacterized protein</fullName>
    </submittedName>
</protein>